<dbReference type="SUPFAM" id="SSF50249">
    <property type="entry name" value="Nucleic acid-binding proteins"/>
    <property type="match status" value="2"/>
</dbReference>
<dbReference type="InterPro" id="IPR012340">
    <property type="entry name" value="NA-bd_OB-fold"/>
</dbReference>
<feature type="non-terminal residue" evidence="8">
    <location>
        <position position="315"/>
    </location>
</feature>
<keyword evidence="2 4" id="KW-0863">Zinc-finger</keyword>
<feature type="domain" description="RanBP2-type" evidence="6">
    <location>
        <begin position="275"/>
        <end position="304"/>
    </location>
</feature>
<dbReference type="PROSITE" id="PS51857">
    <property type="entry name" value="CSD_2"/>
    <property type="match status" value="2"/>
</dbReference>
<dbReference type="PANTHER" id="PTHR23111">
    <property type="entry name" value="ZINC FINGER PROTEIN"/>
    <property type="match status" value="1"/>
</dbReference>
<dbReference type="InterPro" id="IPR036443">
    <property type="entry name" value="Znf_RanBP2_sf"/>
</dbReference>
<evidence type="ECO:0000256" key="4">
    <source>
        <dbReference type="PROSITE-ProRule" id="PRU00322"/>
    </source>
</evidence>
<dbReference type="SMART" id="SM00357">
    <property type="entry name" value="CSP"/>
    <property type="match status" value="2"/>
</dbReference>
<evidence type="ECO:0000313" key="8">
    <source>
        <dbReference type="EMBL" id="CAK0850188.1"/>
    </source>
</evidence>
<dbReference type="Pfam" id="PF00641">
    <property type="entry name" value="Zn_ribbon_RanBP"/>
    <property type="match status" value="2"/>
</dbReference>
<feature type="domain" description="RanBP2-type" evidence="6">
    <location>
        <begin position="213"/>
        <end position="242"/>
    </location>
</feature>
<protein>
    <submittedName>
        <fullName evidence="8">Uncharacterized protein</fullName>
    </submittedName>
</protein>
<reference evidence="8" key="1">
    <citation type="submission" date="2023-10" db="EMBL/GenBank/DDBJ databases">
        <authorList>
            <person name="Chen Y."/>
            <person name="Shah S."/>
            <person name="Dougan E. K."/>
            <person name="Thang M."/>
            <person name="Chan C."/>
        </authorList>
    </citation>
    <scope>NUCLEOTIDE SEQUENCE [LARGE SCALE GENOMIC DNA]</scope>
</reference>
<dbReference type="Proteomes" id="UP001189429">
    <property type="component" value="Unassembled WGS sequence"/>
</dbReference>
<feature type="domain" description="CSD" evidence="7">
    <location>
        <begin position="117"/>
        <end position="188"/>
    </location>
</feature>
<evidence type="ECO:0000256" key="3">
    <source>
        <dbReference type="ARBA" id="ARBA00022833"/>
    </source>
</evidence>
<dbReference type="PROSITE" id="PS50199">
    <property type="entry name" value="ZF_RANBP2_2"/>
    <property type="match status" value="3"/>
</dbReference>
<proteinExistence type="predicted"/>
<gene>
    <name evidence="8" type="ORF">PCOR1329_LOCUS42646</name>
</gene>
<dbReference type="InterPro" id="IPR011129">
    <property type="entry name" value="CSD"/>
</dbReference>
<evidence type="ECO:0000256" key="2">
    <source>
        <dbReference type="ARBA" id="ARBA00022771"/>
    </source>
</evidence>
<comment type="caution">
    <text evidence="8">The sequence shown here is derived from an EMBL/GenBank/DDBJ whole genome shotgun (WGS) entry which is preliminary data.</text>
</comment>
<keyword evidence="1" id="KW-0479">Metal-binding</keyword>
<dbReference type="EMBL" id="CAUYUJ010015124">
    <property type="protein sequence ID" value="CAK0850188.1"/>
    <property type="molecule type" value="Genomic_DNA"/>
</dbReference>
<evidence type="ECO:0000259" key="6">
    <source>
        <dbReference type="PROSITE" id="PS50199"/>
    </source>
</evidence>
<evidence type="ECO:0000313" key="9">
    <source>
        <dbReference type="Proteomes" id="UP001189429"/>
    </source>
</evidence>
<evidence type="ECO:0000256" key="1">
    <source>
        <dbReference type="ARBA" id="ARBA00022723"/>
    </source>
</evidence>
<evidence type="ECO:0000256" key="5">
    <source>
        <dbReference type="SAM" id="MobiDB-lite"/>
    </source>
</evidence>
<feature type="domain" description="RanBP2-type" evidence="6">
    <location>
        <begin position="244"/>
        <end position="273"/>
    </location>
</feature>
<dbReference type="PANTHER" id="PTHR23111:SF40">
    <property type="entry name" value="RNA-BINDING PROTEIN INVOLVED IN HETEROCHROMATIN ASSEMBLY-RELATED"/>
    <property type="match status" value="1"/>
</dbReference>
<dbReference type="InterPro" id="IPR001876">
    <property type="entry name" value="Znf_RanBP2"/>
</dbReference>
<sequence length="315" mass="35072">MVEEDDDPTRFREEPAQPTQKKKRGEMLRGFVRKFFQDSGFGWITPSDYSGDVFVHRKVLNTRGTCTAYLEEGDEVTFEKEFDETKGKWEAAWCDGPWRVDGGEPFVHPSEVADGKARLGTLMKWDSERGFGFIRPEVEDNGAGRAEDVFCHASALLDGKDSVREGDQVRFQVTQDASRGRLAAEVELASTFAARGGRSRSRRARRGEGPEVRSGDWECPKCGTNVFATKAECFKCGERKPNMKRGEWACPKCGASVFASRAQCFKCKTLKPDMKPGDWACPACGACVYSNRLDCFKCGVRKPDKPDDAGSVGPR</sequence>
<accession>A0ABN9TY80</accession>
<dbReference type="SUPFAM" id="SSF90209">
    <property type="entry name" value="Ran binding protein zinc finger-like"/>
    <property type="match status" value="2"/>
</dbReference>
<organism evidence="8 9">
    <name type="scientific">Prorocentrum cordatum</name>
    <dbReference type="NCBI Taxonomy" id="2364126"/>
    <lineage>
        <taxon>Eukaryota</taxon>
        <taxon>Sar</taxon>
        <taxon>Alveolata</taxon>
        <taxon>Dinophyceae</taxon>
        <taxon>Prorocentrales</taxon>
        <taxon>Prorocentraceae</taxon>
        <taxon>Prorocentrum</taxon>
    </lineage>
</organism>
<dbReference type="SMART" id="SM00547">
    <property type="entry name" value="ZnF_RBZ"/>
    <property type="match status" value="3"/>
</dbReference>
<dbReference type="Gene3D" id="2.40.50.140">
    <property type="entry name" value="Nucleic acid-binding proteins"/>
    <property type="match status" value="2"/>
</dbReference>
<name>A0ABN9TY80_9DINO</name>
<dbReference type="Pfam" id="PF00313">
    <property type="entry name" value="CSD"/>
    <property type="match status" value="2"/>
</dbReference>
<dbReference type="InterPro" id="IPR002059">
    <property type="entry name" value="CSP_DNA-bd"/>
</dbReference>
<keyword evidence="3" id="KW-0862">Zinc</keyword>
<feature type="region of interest" description="Disordered" evidence="5">
    <location>
        <begin position="1"/>
        <end position="24"/>
    </location>
</feature>
<dbReference type="Gene3D" id="4.10.1060.10">
    <property type="entry name" value="Zinc finger, RanBP2-type"/>
    <property type="match status" value="3"/>
</dbReference>
<feature type="domain" description="CSD" evidence="7">
    <location>
        <begin position="27"/>
        <end position="97"/>
    </location>
</feature>
<evidence type="ECO:0000259" key="7">
    <source>
        <dbReference type="PROSITE" id="PS51857"/>
    </source>
</evidence>
<keyword evidence="9" id="KW-1185">Reference proteome</keyword>
<dbReference type="CDD" id="cd04458">
    <property type="entry name" value="CSP_CDS"/>
    <property type="match status" value="1"/>
</dbReference>